<dbReference type="PATRIC" id="fig|1123269.5.peg.4717"/>
<evidence type="ECO:0000313" key="3">
    <source>
        <dbReference type="EMBL" id="AHE56424.1"/>
    </source>
</evidence>
<feature type="signal peptide" evidence="1">
    <location>
        <begin position="1"/>
        <end position="30"/>
    </location>
</feature>
<proteinExistence type="predicted"/>
<feature type="chain" id="PRO_5004785405" description="Beta-lactamase-related domain-containing protein" evidence="1">
    <location>
        <begin position="31"/>
        <end position="425"/>
    </location>
</feature>
<dbReference type="PANTHER" id="PTHR43283:SF3">
    <property type="entry name" value="BETA-LACTAMASE FAMILY PROTEIN (AFU_ORTHOLOGUE AFUA_5G07500)"/>
    <property type="match status" value="1"/>
</dbReference>
<evidence type="ECO:0000313" key="4">
    <source>
        <dbReference type="Proteomes" id="UP000018851"/>
    </source>
</evidence>
<evidence type="ECO:0000256" key="1">
    <source>
        <dbReference type="SAM" id="SignalP"/>
    </source>
</evidence>
<feature type="domain" description="Beta-lactamase-related" evidence="2">
    <location>
        <begin position="42"/>
        <end position="402"/>
    </location>
</feature>
<dbReference type="InterPro" id="IPR001466">
    <property type="entry name" value="Beta-lactam-related"/>
</dbReference>
<keyword evidence="4" id="KW-1185">Reference proteome</keyword>
<dbReference type="EMBL" id="CP006644">
    <property type="protein sequence ID" value="AHE56424.1"/>
    <property type="molecule type" value="Genomic_DNA"/>
</dbReference>
<dbReference type="OrthoDB" id="9808046at2"/>
<dbReference type="PROSITE" id="PS51318">
    <property type="entry name" value="TAT"/>
    <property type="match status" value="1"/>
</dbReference>
<dbReference type="HOGENOM" id="CLU_020027_11_2_5"/>
<dbReference type="SUPFAM" id="SSF56601">
    <property type="entry name" value="beta-lactamase/transpeptidase-like"/>
    <property type="match status" value="1"/>
</dbReference>
<organism evidence="3 4">
    <name type="scientific">Sphingomonas sanxanigenens DSM 19645 = NX02</name>
    <dbReference type="NCBI Taxonomy" id="1123269"/>
    <lineage>
        <taxon>Bacteria</taxon>
        <taxon>Pseudomonadati</taxon>
        <taxon>Pseudomonadota</taxon>
        <taxon>Alphaproteobacteria</taxon>
        <taxon>Sphingomonadales</taxon>
        <taxon>Sphingomonadaceae</taxon>
        <taxon>Sphingomonas</taxon>
    </lineage>
</organism>
<dbReference type="Proteomes" id="UP000018851">
    <property type="component" value="Chromosome"/>
</dbReference>
<dbReference type="RefSeq" id="WP_025294540.1">
    <property type="nucleotide sequence ID" value="NZ_CP006644.1"/>
</dbReference>
<evidence type="ECO:0000259" key="2">
    <source>
        <dbReference type="Pfam" id="PF00144"/>
    </source>
</evidence>
<dbReference type="STRING" id="1123269.NX02_24080"/>
<dbReference type="PANTHER" id="PTHR43283">
    <property type="entry name" value="BETA-LACTAMASE-RELATED"/>
    <property type="match status" value="1"/>
</dbReference>
<keyword evidence="1" id="KW-0732">Signal</keyword>
<name>W0AEU1_9SPHN</name>
<dbReference type="Gene3D" id="3.40.710.10">
    <property type="entry name" value="DD-peptidase/beta-lactamase superfamily"/>
    <property type="match status" value="1"/>
</dbReference>
<dbReference type="InterPro" id="IPR050789">
    <property type="entry name" value="Diverse_Enzym_Activities"/>
</dbReference>
<gene>
    <name evidence="3" type="ORF">NX02_24080</name>
</gene>
<dbReference type="InterPro" id="IPR012338">
    <property type="entry name" value="Beta-lactam/transpept-like"/>
</dbReference>
<dbReference type="KEGG" id="ssan:NX02_24080"/>
<dbReference type="InterPro" id="IPR006311">
    <property type="entry name" value="TAT_signal"/>
</dbReference>
<dbReference type="AlphaFoldDB" id="W0AEU1"/>
<sequence>MTPTDLRLDRRRFLGAIAAAGAFAALPALARTTGADWAASRALLDGLVRDGKLPGVAFAIGRGGEAPALHGAGTIARDSRTAVDGDTLWRIYSMTKPVTGMAAMMLVEEGKLALDRNIADFIPGFANPRVLVDPMRDLTSRPAKGPITVRNLLTHTAGLGYTIITQGPLLQEYLRLGLTPAALGRFRLPGVPDVPTAPSLEVFADRLATLPLIADPGAKWSYSVGLDLLGRVIEVAGGMPFDQFLQERIFDPLDMKSTWFTVPAAERGRMTTNYFYLQGMPIPVDPGATTIFADKPAFPFGGAGLVSSARDYDRFLAMLLGQGTLGNARLMKPETVKLATSNLLPPGAATAGSMIDGNGFGAGGRVTLRAENGRGAGSFGWGGAAATIAFIDPGAGLRAGGYAQFMPDTTLPFTTGFARSVYATA</sequence>
<dbReference type="Pfam" id="PF00144">
    <property type="entry name" value="Beta-lactamase"/>
    <property type="match status" value="1"/>
</dbReference>
<reference evidence="3 4" key="1">
    <citation type="submission" date="2013-07" db="EMBL/GenBank/DDBJ databases">
        <title>Completed genome of Sphingomonas sanxanigenens NX02.</title>
        <authorList>
            <person name="Ma T."/>
            <person name="Huang H."/>
            <person name="Wu M."/>
            <person name="Li X."/>
            <person name="Li G."/>
        </authorList>
    </citation>
    <scope>NUCLEOTIDE SEQUENCE [LARGE SCALE GENOMIC DNA]</scope>
    <source>
        <strain evidence="3 4">NX02</strain>
    </source>
</reference>
<accession>W0AEU1</accession>
<dbReference type="eggNOG" id="COG1680">
    <property type="taxonomic scope" value="Bacteria"/>
</dbReference>
<protein>
    <recommendedName>
        <fullName evidence="2">Beta-lactamase-related domain-containing protein</fullName>
    </recommendedName>
</protein>